<proteinExistence type="predicted"/>
<reference evidence="2 3" key="1">
    <citation type="submission" date="2023-03" db="EMBL/GenBank/DDBJ databases">
        <title>High-quality genome of Scylla paramamosain provides insights in environmental adaptation.</title>
        <authorList>
            <person name="Zhang L."/>
        </authorList>
    </citation>
    <scope>NUCLEOTIDE SEQUENCE [LARGE SCALE GENOMIC DNA]</scope>
    <source>
        <strain evidence="2">LZ_2023a</strain>
        <tissue evidence="2">Muscle</tissue>
    </source>
</reference>
<feature type="signal peptide" evidence="1">
    <location>
        <begin position="1"/>
        <end position="37"/>
    </location>
</feature>
<comment type="caution">
    <text evidence="2">The sequence shown here is derived from an EMBL/GenBank/DDBJ whole genome shotgun (WGS) entry which is preliminary data.</text>
</comment>
<dbReference type="InterPro" id="IPR032675">
    <property type="entry name" value="LRR_dom_sf"/>
</dbReference>
<organism evidence="2 3">
    <name type="scientific">Scylla paramamosain</name>
    <name type="common">Mud crab</name>
    <dbReference type="NCBI Taxonomy" id="85552"/>
    <lineage>
        <taxon>Eukaryota</taxon>
        <taxon>Metazoa</taxon>
        <taxon>Ecdysozoa</taxon>
        <taxon>Arthropoda</taxon>
        <taxon>Crustacea</taxon>
        <taxon>Multicrustacea</taxon>
        <taxon>Malacostraca</taxon>
        <taxon>Eumalacostraca</taxon>
        <taxon>Eucarida</taxon>
        <taxon>Decapoda</taxon>
        <taxon>Pleocyemata</taxon>
        <taxon>Brachyura</taxon>
        <taxon>Eubrachyura</taxon>
        <taxon>Portunoidea</taxon>
        <taxon>Portunidae</taxon>
        <taxon>Portuninae</taxon>
        <taxon>Scylla</taxon>
    </lineage>
</organism>
<evidence type="ECO:0000313" key="2">
    <source>
        <dbReference type="EMBL" id="KAK8402672.1"/>
    </source>
</evidence>
<dbReference type="EMBL" id="JARAKH010000007">
    <property type="protein sequence ID" value="KAK8402672.1"/>
    <property type="molecule type" value="Genomic_DNA"/>
</dbReference>
<protein>
    <submittedName>
        <fullName evidence="2">Uncharacterized protein</fullName>
    </submittedName>
</protein>
<name>A0AAW0URA6_SCYPA</name>
<keyword evidence="3" id="KW-1185">Reference proteome</keyword>
<dbReference type="InterPro" id="IPR001611">
    <property type="entry name" value="Leu-rich_rpt"/>
</dbReference>
<gene>
    <name evidence="2" type="ORF">O3P69_000787</name>
</gene>
<evidence type="ECO:0000256" key="1">
    <source>
        <dbReference type="SAM" id="SignalP"/>
    </source>
</evidence>
<evidence type="ECO:0000313" key="3">
    <source>
        <dbReference type="Proteomes" id="UP001487740"/>
    </source>
</evidence>
<sequence length="132" mass="14547">MSKGRAQDSVAQCSSGTMAIKTLLLLLAATLIQAALGFRLEESDPSQAHLEKGWPCPNITEIDPSANAFYKNKNLKYLDLSHNSIETLYKDSLKFQSPIQEIKLNSNNIHTVEVGAISGLGKWPVQTFLWDA</sequence>
<dbReference type="PROSITE" id="PS51450">
    <property type="entry name" value="LRR"/>
    <property type="match status" value="1"/>
</dbReference>
<accession>A0AAW0URA6</accession>
<dbReference type="AlphaFoldDB" id="A0AAW0URA6"/>
<dbReference type="Proteomes" id="UP001487740">
    <property type="component" value="Unassembled WGS sequence"/>
</dbReference>
<dbReference type="Gene3D" id="3.80.10.10">
    <property type="entry name" value="Ribonuclease Inhibitor"/>
    <property type="match status" value="1"/>
</dbReference>
<keyword evidence="1" id="KW-0732">Signal</keyword>
<feature type="chain" id="PRO_5043586978" evidence="1">
    <location>
        <begin position="38"/>
        <end position="132"/>
    </location>
</feature>
<dbReference type="SUPFAM" id="SSF52058">
    <property type="entry name" value="L domain-like"/>
    <property type="match status" value="1"/>
</dbReference>